<dbReference type="Pfam" id="PF13469">
    <property type="entry name" value="Sulfotransfer_3"/>
    <property type="match status" value="1"/>
</dbReference>
<evidence type="ECO:0000313" key="3">
    <source>
        <dbReference type="Proteomes" id="UP000501452"/>
    </source>
</evidence>
<accession>A0A6G8Q5X3</accession>
<dbReference type="KEGG" id="rub:GBA63_03060"/>
<evidence type="ECO:0008006" key="4">
    <source>
        <dbReference type="Google" id="ProtNLM"/>
    </source>
</evidence>
<dbReference type="Proteomes" id="UP000501452">
    <property type="component" value="Chromosome"/>
</dbReference>
<protein>
    <recommendedName>
        <fullName evidence="4">Sulfotransferase</fullName>
    </recommendedName>
</protein>
<organism evidence="2 3">
    <name type="scientific">Rubrobacter tropicus</name>
    <dbReference type="NCBI Taxonomy" id="2653851"/>
    <lineage>
        <taxon>Bacteria</taxon>
        <taxon>Bacillati</taxon>
        <taxon>Actinomycetota</taxon>
        <taxon>Rubrobacteria</taxon>
        <taxon>Rubrobacterales</taxon>
        <taxon>Rubrobacteraceae</taxon>
        <taxon>Rubrobacter</taxon>
    </lineage>
</organism>
<name>A0A6G8Q5X3_9ACTN</name>
<sequence length="354" mass="40131">MALVPARLDALLLRDRRRGCTARPYGGPPEGRRRDPPRLRDVVVYPPLVGDRLGRLLGGLHLDLARGDHRRTVFLAGTGRSGTTWLSGLVNHDRLYRNVFEPFHPGKVGALRGFRSKQYLRPDDRREEFLYPARRVLSGEVRSFWTDRGGALLARRRLVKDVRANLMLGWMADNFPGMPIVLLVRHPGAVVSSRLALEWRDNLDETMEQKELVEDHLLPMEAEILASTEPFERHLFLWCIDNYVPLKQFRPGGLHLCFYENLLLDPETELRRLFGFIGRDFDEGVLRRIGRPSPTSRRETRGDHDAEGWGRGTTGRQLERASEILGLFGLDRVYGEGATPDPSGARALMATGSA</sequence>
<keyword evidence="3" id="KW-1185">Reference proteome</keyword>
<reference evidence="2 3" key="1">
    <citation type="submission" date="2019-10" db="EMBL/GenBank/DDBJ databases">
        <title>Rubrobacter sp nov SCSIO 52090 isolated from a deep-sea sediment in the South China Sea.</title>
        <authorList>
            <person name="Chen R.W."/>
        </authorList>
    </citation>
    <scope>NUCLEOTIDE SEQUENCE [LARGE SCALE GENOMIC DNA]</scope>
    <source>
        <strain evidence="2 3">SCSIO 52909</strain>
    </source>
</reference>
<evidence type="ECO:0000256" key="1">
    <source>
        <dbReference type="SAM" id="MobiDB-lite"/>
    </source>
</evidence>
<evidence type="ECO:0000313" key="2">
    <source>
        <dbReference type="EMBL" id="QIN81727.1"/>
    </source>
</evidence>
<dbReference type="Gene3D" id="3.40.50.300">
    <property type="entry name" value="P-loop containing nucleotide triphosphate hydrolases"/>
    <property type="match status" value="1"/>
</dbReference>
<dbReference type="SUPFAM" id="SSF52540">
    <property type="entry name" value="P-loop containing nucleoside triphosphate hydrolases"/>
    <property type="match status" value="1"/>
</dbReference>
<feature type="compositionally biased region" description="Basic and acidic residues" evidence="1">
    <location>
        <begin position="296"/>
        <end position="308"/>
    </location>
</feature>
<feature type="region of interest" description="Disordered" evidence="1">
    <location>
        <begin position="288"/>
        <end position="313"/>
    </location>
</feature>
<proteinExistence type="predicted"/>
<dbReference type="InterPro" id="IPR027417">
    <property type="entry name" value="P-loop_NTPase"/>
</dbReference>
<dbReference type="EMBL" id="CP045119">
    <property type="protein sequence ID" value="QIN81727.1"/>
    <property type="molecule type" value="Genomic_DNA"/>
</dbReference>
<gene>
    <name evidence="2" type="ORF">GBA63_03060</name>
</gene>
<dbReference type="AlphaFoldDB" id="A0A6G8Q5X3"/>